<sequence length="419" mass="45664">MSTLPILLKNPRILLLGAGKVAFQKAQVLLDNQIDFTVIAQHIGESFNGLPITPVQKEIEQSDFAGYQIIVDATGDRHVGHMLDGEKNQRSVLVNRVDVPSQCDFYFSSLLNYGHLKIAVSTDGASPTIGQEVRNRIQRVIPRHVADLVDEKAAQRQAGHINTDKTRAQIREQLAQVFLIGCGPGDVRLLTLQAYQCLQEMDVVLYDHLISDDILALIPPETEKVYVGKKKGAHSFKQEQINDLILDYARSGHHVARLKSGDPYIFGRGAEEARYLAERGIRVSVVAGISSALVGPASAGIPLTARGYAANLSIVSAHLSGSRINSAWLPLLKLDYHTTVVLMGLSFSEQISALALEQGVDPELPVAIISNASRPEQKTVTTSLCQLPQTAKTAARPAVLVFGPVVELHHILPHFDPQS</sequence>
<keyword evidence="5" id="KW-0808">Transferase</keyword>
<dbReference type="NCBIfam" id="TIGR01470">
    <property type="entry name" value="cysG_Nterm"/>
    <property type="match status" value="1"/>
</dbReference>
<dbReference type="AlphaFoldDB" id="Q1JVC3"/>
<feature type="active site" description="Proton donor" evidence="14">
    <location>
        <position position="229"/>
    </location>
</feature>
<dbReference type="Proteomes" id="UP000005695">
    <property type="component" value="Unassembled WGS sequence"/>
</dbReference>
<dbReference type="InterPro" id="IPR000878">
    <property type="entry name" value="4pyrrol_Mease"/>
</dbReference>
<dbReference type="InterPro" id="IPR014776">
    <property type="entry name" value="4pyrrole_Mease_sub2"/>
</dbReference>
<dbReference type="GO" id="GO:0019354">
    <property type="term" value="P:siroheme biosynthetic process"/>
    <property type="evidence" value="ECO:0007669"/>
    <property type="project" value="UniProtKB-UniPathway"/>
</dbReference>
<evidence type="ECO:0000256" key="12">
    <source>
        <dbReference type="ARBA" id="ARBA00025705"/>
    </source>
</evidence>
<dbReference type="Pfam" id="PF00590">
    <property type="entry name" value="TP_methylase"/>
    <property type="match status" value="1"/>
</dbReference>
<evidence type="ECO:0000259" key="15">
    <source>
        <dbReference type="Pfam" id="PF00590"/>
    </source>
</evidence>
<keyword evidence="7" id="KW-0560">Oxidoreductase</keyword>
<comment type="catalytic activity">
    <reaction evidence="13">
        <text>precorrin-2 + NAD(+) = sirohydrochlorin + NADH + 2 H(+)</text>
        <dbReference type="Rhea" id="RHEA:15613"/>
        <dbReference type="ChEBI" id="CHEBI:15378"/>
        <dbReference type="ChEBI" id="CHEBI:57540"/>
        <dbReference type="ChEBI" id="CHEBI:57945"/>
        <dbReference type="ChEBI" id="CHEBI:58351"/>
        <dbReference type="ChEBI" id="CHEBI:58827"/>
        <dbReference type="EC" id="1.3.1.76"/>
    </reaction>
</comment>
<dbReference type="CDD" id="cd11642">
    <property type="entry name" value="SUMT"/>
    <property type="match status" value="1"/>
</dbReference>
<dbReference type="GO" id="GO:0051266">
    <property type="term" value="F:sirohydrochlorin ferrochelatase activity"/>
    <property type="evidence" value="ECO:0007669"/>
    <property type="project" value="InterPro"/>
</dbReference>
<dbReference type="SUPFAM" id="SSF53790">
    <property type="entry name" value="Tetrapyrrole methylase"/>
    <property type="match status" value="1"/>
</dbReference>
<evidence type="ECO:0000256" key="11">
    <source>
        <dbReference type="ARBA" id="ARBA00023268"/>
    </source>
</evidence>
<evidence type="ECO:0000256" key="10">
    <source>
        <dbReference type="ARBA" id="ARBA00023244"/>
    </source>
</evidence>
<dbReference type="EMBL" id="AAEW02000044">
    <property type="protein sequence ID" value="EAT14190.1"/>
    <property type="molecule type" value="Genomic_DNA"/>
</dbReference>
<dbReference type="GO" id="GO:0004851">
    <property type="term" value="F:uroporphyrin-III C-methyltransferase activity"/>
    <property type="evidence" value="ECO:0007669"/>
    <property type="project" value="InterPro"/>
</dbReference>
<evidence type="ECO:0000256" key="8">
    <source>
        <dbReference type="ARBA" id="ARBA00023027"/>
    </source>
</evidence>
<feature type="active site" description="Proton acceptor" evidence="14">
    <location>
        <position position="207"/>
    </location>
</feature>
<evidence type="ECO:0000256" key="3">
    <source>
        <dbReference type="ARBA" id="ARBA00022573"/>
    </source>
</evidence>
<organism evidence="17 18">
    <name type="scientific">Desulfuromonas acetoxidans (strain DSM 684 / 11070)</name>
    <dbReference type="NCBI Taxonomy" id="281689"/>
    <lineage>
        <taxon>Bacteria</taxon>
        <taxon>Pseudomonadati</taxon>
        <taxon>Thermodesulfobacteriota</taxon>
        <taxon>Desulfuromonadia</taxon>
        <taxon>Desulfuromonadales</taxon>
        <taxon>Desulfuromonadaceae</taxon>
        <taxon>Desulfuromonas</taxon>
    </lineage>
</organism>
<keyword evidence="8" id="KW-0520">NAD</keyword>
<evidence type="ECO:0000256" key="5">
    <source>
        <dbReference type="ARBA" id="ARBA00022679"/>
    </source>
</evidence>
<dbReference type="InterPro" id="IPR028281">
    <property type="entry name" value="Sirohaem_synthase_central"/>
</dbReference>
<dbReference type="SUPFAM" id="SSF51735">
    <property type="entry name" value="NAD(P)-binding Rossmann-fold domains"/>
    <property type="match status" value="1"/>
</dbReference>
<dbReference type="InterPro" id="IPR012409">
    <property type="entry name" value="Sirohaem_synth"/>
</dbReference>
<evidence type="ECO:0000256" key="14">
    <source>
        <dbReference type="PIRSR" id="PIRSR036426-1"/>
    </source>
</evidence>
<dbReference type="Pfam" id="PF14824">
    <property type="entry name" value="Sirohm_synth_M"/>
    <property type="match status" value="1"/>
</dbReference>
<dbReference type="OrthoDB" id="9815856at2"/>
<dbReference type="InterPro" id="IPR050161">
    <property type="entry name" value="Siro_Cobalamin_biosynth"/>
</dbReference>
<keyword evidence="3" id="KW-0169">Cobalamin biosynthesis</keyword>
<proteinExistence type="inferred from homology"/>
<keyword evidence="4" id="KW-0489">Methyltransferase</keyword>
<accession>Q1JVC3</accession>
<evidence type="ECO:0000256" key="9">
    <source>
        <dbReference type="ARBA" id="ARBA00023239"/>
    </source>
</evidence>
<dbReference type="PANTHER" id="PTHR45790:SF3">
    <property type="entry name" value="S-ADENOSYL-L-METHIONINE-DEPENDENT UROPORPHYRINOGEN III METHYLTRANSFERASE, CHLOROPLASTIC"/>
    <property type="match status" value="1"/>
</dbReference>
<keyword evidence="18" id="KW-1185">Reference proteome</keyword>
<evidence type="ECO:0000256" key="6">
    <source>
        <dbReference type="ARBA" id="ARBA00022691"/>
    </source>
</evidence>
<keyword evidence="9" id="KW-0456">Lyase</keyword>
<gene>
    <name evidence="17" type="ORF">Dace_0049</name>
</gene>
<dbReference type="InterPro" id="IPR006366">
    <property type="entry name" value="CobA/CysG_C"/>
</dbReference>
<dbReference type="Pfam" id="PF13241">
    <property type="entry name" value="NAD_binding_7"/>
    <property type="match status" value="1"/>
</dbReference>
<evidence type="ECO:0000313" key="18">
    <source>
        <dbReference type="Proteomes" id="UP000005695"/>
    </source>
</evidence>
<dbReference type="GO" id="GO:0051287">
    <property type="term" value="F:NAD binding"/>
    <property type="evidence" value="ECO:0007669"/>
    <property type="project" value="InterPro"/>
</dbReference>
<reference evidence="17" key="2">
    <citation type="submission" date="2006-05" db="EMBL/GenBank/DDBJ databases">
        <title>Sequencing of the draft genome and assembly of Desulfuromonas acetoxidans DSM 684.</title>
        <authorList>
            <consortium name="US DOE Joint Genome Institute (JGI-PGF)"/>
            <person name="Copeland A."/>
            <person name="Lucas S."/>
            <person name="Lapidus A."/>
            <person name="Barry K."/>
            <person name="Detter J.C."/>
            <person name="Glavina del Rio T."/>
            <person name="Hammon N."/>
            <person name="Israni S."/>
            <person name="Dalin E."/>
            <person name="Tice H."/>
            <person name="Bruce D."/>
            <person name="Pitluck S."/>
            <person name="Richardson P."/>
        </authorList>
    </citation>
    <scope>NUCLEOTIDE SEQUENCE [LARGE SCALE GENOMIC DNA]</scope>
    <source>
        <strain evidence="17">DSM 684</strain>
    </source>
</reference>
<dbReference type="SUPFAM" id="SSF75615">
    <property type="entry name" value="Siroheme synthase middle domains-like"/>
    <property type="match status" value="1"/>
</dbReference>
<comment type="similarity">
    <text evidence="2">Belongs to the precorrin methyltransferase family.</text>
</comment>
<evidence type="ECO:0000256" key="2">
    <source>
        <dbReference type="ARBA" id="ARBA00005879"/>
    </source>
</evidence>
<dbReference type="NCBIfam" id="NF004790">
    <property type="entry name" value="PRK06136.1"/>
    <property type="match status" value="1"/>
</dbReference>
<keyword evidence="11" id="KW-0511">Multifunctional enzyme</keyword>
<keyword evidence="6" id="KW-0949">S-adenosyl-L-methionine</keyword>
<comment type="pathway">
    <text evidence="12">Porphyrin-containing compound metabolism; siroheme biosynthesis; precorrin-2 from uroporphyrinogen III: step 1/1.</text>
</comment>
<dbReference type="Gene3D" id="3.40.1010.10">
    <property type="entry name" value="Cobalt-precorrin-4 Transmethylase, Domain 1"/>
    <property type="match status" value="1"/>
</dbReference>
<evidence type="ECO:0000256" key="13">
    <source>
        <dbReference type="ARBA" id="ARBA00047561"/>
    </source>
</evidence>
<evidence type="ECO:0000256" key="1">
    <source>
        <dbReference type="ARBA" id="ARBA00005010"/>
    </source>
</evidence>
<dbReference type="GO" id="GO:0032259">
    <property type="term" value="P:methylation"/>
    <property type="evidence" value="ECO:0007669"/>
    <property type="project" value="UniProtKB-KW"/>
</dbReference>
<dbReference type="InterPro" id="IPR014777">
    <property type="entry name" value="4pyrrole_Mease_sub1"/>
</dbReference>
<comment type="pathway">
    <text evidence="1">Porphyrin-containing compound metabolism; siroheme biosynthesis; sirohydrochlorin from precorrin-2: step 1/1.</text>
</comment>
<reference evidence="17" key="1">
    <citation type="submission" date="2006-05" db="EMBL/GenBank/DDBJ databases">
        <title>Annotation of the draft genome assembly of Desulfuromonas acetoxidans DSM 684.</title>
        <authorList>
            <consortium name="US DOE Joint Genome Institute (JGI-ORNL)"/>
            <person name="Larimer F."/>
            <person name="Land M."/>
            <person name="Hauser L."/>
        </authorList>
    </citation>
    <scope>NUCLEOTIDE SEQUENCE [LARGE SCALE GENOMIC DNA]</scope>
    <source>
        <strain evidence="17">DSM 684</strain>
    </source>
</reference>
<dbReference type="GO" id="GO:0043115">
    <property type="term" value="F:precorrin-2 dehydrogenase activity"/>
    <property type="evidence" value="ECO:0007669"/>
    <property type="project" value="UniProtKB-EC"/>
</dbReference>
<evidence type="ECO:0000256" key="4">
    <source>
        <dbReference type="ARBA" id="ARBA00022603"/>
    </source>
</evidence>
<dbReference type="Gene3D" id="3.40.50.720">
    <property type="entry name" value="NAD(P)-binding Rossmann-like Domain"/>
    <property type="match status" value="1"/>
</dbReference>
<keyword evidence="10" id="KW-0627">Porphyrin biosynthesis</keyword>
<dbReference type="Gene3D" id="3.30.950.10">
    <property type="entry name" value="Methyltransferase, Cobalt-precorrin-4 Transmethylase, Domain 2"/>
    <property type="match status" value="1"/>
</dbReference>
<dbReference type="InterPro" id="IPR036291">
    <property type="entry name" value="NAD(P)-bd_dom_sf"/>
</dbReference>
<dbReference type="UniPathway" id="UPA00262">
    <property type="reaction ID" value="UER00211"/>
</dbReference>
<evidence type="ECO:0000259" key="16">
    <source>
        <dbReference type="Pfam" id="PF14824"/>
    </source>
</evidence>
<dbReference type="NCBIfam" id="TIGR01469">
    <property type="entry name" value="cobA_cysG_Cterm"/>
    <property type="match status" value="1"/>
</dbReference>
<dbReference type="PIRSF" id="PIRSF036426">
    <property type="entry name" value="Sirohaem_synth"/>
    <property type="match status" value="1"/>
</dbReference>
<name>Q1JVC3_DESA6</name>
<protein>
    <submittedName>
        <fullName evidence="17">Uroporphyrin-III C-methyltransferase</fullName>
    </submittedName>
</protein>
<evidence type="ECO:0000313" key="17">
    <source>
        <dbReference type="EMBL" id="EAT14190.1"/>
    </source>
</evidence>
<feature type="domain" description="Tetrapyrrole methylase" evidence="15">
    <location>
        <begin position="177"/>
        <end position="387"/>
    </location>
</feature>
<dbReference type="Gene3D" id="3.30.160.110">
    <property type="entry name" value="Siroheme synthase, domain 2"/>
    <property type="match status" value="1"/>
</dbReference>
<dbReference type="GO" id="GO:0009236">
    <property type="term" value="P:cobalamin biosynthetic process"/>
    <property type="evidence" value="ECO:0007669"/>
    <property type="project" value="UniProtKB-KW"/>
</dbReference>
<comment type="caution">
    <text evidence="17">The sequence shown here is derived from an EMBL/GenBank/DDBJ whole genome shotgun (WGS) entry which is preliminary data.</text>
</comment>
<dbReference type="InterPro" id="IPR006367">
    <property type="entry name" value="Sirohaem_synthase_N"/>
</dbReference>
<evidence type="ECO:0000256" key="7">
    <source>
        <dbReference type="ARBA" id="ARBA00023002"/>
    </source>
</evidence>
<feature type="domain" description="Siroheme synthase central" evidence="16">
    <location>
        <begin position="114"/>
        <end position="139"/>
    </location>
</feature>
<dbReference type="PANTHER" id="PTHR45790">
    <property type="entry name" value="SIROHEME SYNTHASE-RELATED"/>
    <property type="match status" value="1"/>
</dbReference>
<dbReference type="RefSeq" id="WP_006003318.1">
    <property type="nucleotide sequence ID" value="NZ_AAEW02000044.1"/>
</dbReference>
<dbReference type="InterPro" id="IPR035996">
    <property type="entry name" value="4pyrrol_Methylase_sf"/>
</dbReference>
<dbReference type="FunFam" id="3.40.1010.10:FF:000001">
    <property type="entry name" value="Siroheme synthase"/>
    <property type="match status" value="1"/>
</dbReference>